<gene>
    <name evidence="1" type="ORF">ElyMa_002158700</name>
</gene>
<dbReference type="EMBL" id="BMAT01004478">
    <property type="protein sequence ID" value="GFR74262.1"/>
    <property type="molecule type" value="Genomic_DNA"/>
</dbReference>
<comment type="caution">
    <text evidence="1">The sequence shown here is derived from an EMBL/GenBank/DDBJ whole genome shotgun (WGS) entry which is preliminary data.</text>
</comment>
<dbReference type="AlphaFoldDB" id="A0AAV4FLT7"/>
<dbReference type="Gene3D" id="3.60.10.10">
    <property type="entry name" value="Endonuclease/exonuclease/phosphatase"/>
    <property type="match status" value="1"/>
</dbReference>
<dbReference type="PANTHER" id="PTHR23227:SF85">
    <property type="entry name" value="CRANIOFACIAL DEVELOPMENT PROTEIN 2"/>
    <property type="match status" value="1"/>
</dbReference>
<protein>
    <submittedName>
        <fullName evidence="1">Craniofacial development protein 2-like</fullName>
    </submittedName>
</protein>
<dbReference type="InterPro" id="IPR027124">
    <property type="entry name" value="Swc5/CFDP1/2"/>
</dbReference>
<reference evidence="1 2" key="1">
    <citation type="journal article" date="2021" name="Elife">
        <title>Chloroplast acquisition without the gene transfer in kleptoplastic sea slugs, Plakobranchus ocellatus.</title>
        <authorList>
            <person name="Maeda T."/>
            <person name="Takahashi S."/>
            <person name="Yoshida T."/>
            <person name="Shimamura S."/>
            <person name="Takaki Y."/>
            <person name="Nagai Y."/>
            <person name="Toyoda A."/>
            <person name="Suzuki Y."/>
            <person name="Arimoto A."/>
            <person name="Ishii H."/>
            <person name="Satoh N."/>
            <person name="Nishiyama T."/>
            <person name="Hasebe M."/>
            <person name="Maruyama T."/>
            <person name="Minagawa J."/>
            <person name="Obokata J."/>
            <person name="Shigenobu S."/>
        </authorList>
    </citation>
    <scope>NUCLEOTIDE SEQUENCE [LARGE SCALE GENOMIC DNA]</scope>
</reference>
<evidence type="ECO:0000313" key="2">
    <source>
        <dbReference type="Proteomes" id="UP000762676"/>
    </source>
</evidence>
<organism evidence="1 2">
    <name type="scientific">Elysia marginata</name>
    <dbReference type="NCBI Taxonomy" id="1093978"/>
    <lineage>
        <taxon>Eukaryota</taxon>
        <taxon>Metazoa</taxon>
        <taxon>Spiralia</taxon>
        <taxon>Lophotrochozoa</taxon>
        <taxon>Mollusca</taxon>
        <taxon>Gastropoda</taxon>
        <taxon>Heterobranchia</taxon>
        <taxon>Euthyneura</taxon>
        <taxon>Panpulmonata</taxon>
        <taxon>Sacoglossa</taxon>
        <taxon>Placobranchoidea</taxon>
        <taxon>Plakobranchidae</taxon>
        <taxon>Elysia</taxon>
    </lineage>
</organism>
<dbReference type="InterPro" id="IPR036691">
    <property type="entry name" value="Endo/exonu/phosph_ase_sf"/>
</dbReference>
<dbReference type="SUPFAM" id="SSF56219">
    <property type="entry name" value="DNase I-like"/>
    <property type="match status" value="1"/>
</dbReference>
<keyword evidence="2" id="KW-1185">Reference proteome</keyword>
<name>A0AAV4FLT7_9GAST</name>
<dbReference type="Proteomes" id="UP000762676">
    <property type="component" value="Unassembled WGS sequence"/>
</dbReference>
<sequence length="220" mass="25645">MVAALMNPAVISRSAWEPKSFNRRDIPLGHIVKRYAGDFRIQSLKPQANYRVIYSEGEQHRHGIALILNDTISKTLKYYNTFSERIICAKFTEQHHEMLLIQAYSPTTDHAEEQFYDGLSKIIKRKKAWKDKLLVVGKERQEGTVGAIGLGDRNNSGSLLLELCKKHYLFITNTWFEQKESARHTWTSPGNRYRNQMDFVLFNQRYRKSIQNSKVRHGVD</sequence>
<proteinExistence type="predicted"/>
<accession>A0AAV4FLT7</accession>
<dbReference type="PANTHER" id="PTHR23227">
    <property type="entry name" value="BUCENTAUR RELATED"/>
    <property type="match status" value="1"/>
</dbReference>
<evidence type="ECO:0000313" key="1">
    <source>
        <dbReference type="EMBL" id="GFR74262.1"/>
    </source>
</evidence>